<evidence type="ECO:0008006" key="15">
    <source>
        <dbReference type="Google" id="ProtNLM"/>
    </source>
</evidence>
<evidence type="ECO:0000256" key="8">
    <source>
        <dbReference type="ARBA" id="ARBA00023004"/>
    </source>
</evidence>
<keyword evidence="3 11" id="KW-0349">Heme</keyword>
<name>A0AAE1JBA0_9FABA</name>
<dbReference type="InterPro" id="IPR002401">
    <property type="entry name" value="Cyt_P450_E_grp-I"/>
</dbReference>
<keyword evidence="14" id="KW-1185">Reference proteome</keyword>
<keyword evidence="6" id="KW-1133">Transmembrane helix</keyword>
<sequence length="511" mass="58788">MENTLLLLALLGLLFYGVLRSLNSIWLKPKLLLKHLKQQGIMGTAYRPLIGDLKEFVKLITEAWSKPINLDHKIVSRVDPFTSNNVQKYGKISMFWSGTTPRLIIKDRKLMMEVLSNKQGHFGKPPLNPNILIITRGLSTLEGDNWARRRRILNPSFHLEKLKDMLPVFSTSCGSMIERWLNMTSLEGKCDIDVWPELQKLTADVISRAAFGSNYEEGERIFKLLKELVVLVIEAMQTLYLPGFRFIPTKKNQRRKELDREIRSMLRDLIQRKKNSMRHGQSRNNDLLGQLLESITENNGQNGGQVTEEDVVEECKQFYVAGHETTSSWLTWTMVVLAIHPDWQEKARKEALQIGQEQELGYKTLTNFKIINMILHEVLRLYPPVIALYQHTYKETKIGDITLPAGVDLTLPILLLNHDHEIWGDDADEFKPERFSEGILRASKDQPAFFPFSWGPRTCIGNNFAVLEAKMALAKILRHFSWELSPSYVHAPFTVMTLQPQHGAQITLHRL</sequence>
<reference evidence="13" key="1">
    <citation type="submission" date="2023-10" db="EMBL/GenBank/DDBJ databases">
        <title>Chromosome-level genome of the transformable northern wattle, Acacia crassicarpa.</title>
        <authorList>
            <person name="Massaro I."/>
            <person name="Sinha N.R."/>
            <person name="Poethig S."/>
            <person name="Leichty A.R."/>
        </authorList>
    </citation>
    <scope>NUCLEOTIDE SEQUENCE</scope>
    <source>
        <strain evidence="13">Acra3RX</strain>
        <tissue evidence="13">Leaf</tissue>
    </source>
</reference>
<evidence type="ECO:0000256" key="3">
    <source>
        <dbReference type="ARBA" id="ARBA00022617"/>
    </source>
</evidence>
<dbReference type="Gene3D" id="1.10.630.10">
    <property type="entry name" value="Cytochrome P450"/>
    <property type="match status" value="1"/>
</dbReference>
<accession>A0AAE1JBA0</accession>
<protein>
    <recommendedName>
        <fullName evidence="15">Cytochrome P450</fullName>
    </recommendedName>
</protein>
<dbReference type="PANTHER" id="PTHR24282">
    <property type="entry name" value="CYTOCHROME P450 FAMILY MEMBER"/>
    <property type="match status" value="1"/>
</dbReference>
<dbReference type="GO" id="GO:0005506">
    <property type="term" value="F:iron ion binding"/>
    <property type="evidence" value="ECO:0007669"/>
    <property type="project" value="InterPro"/>
</dbReference>
<comment type="caution">
    <text evidence="13">The sequence shown here is derived from an EMBL/GenBank/DDBJ whole genome shotgun (WGS) entry which is preliminary data.</text>
</comment>
<dbReference type="PRINTS" id="PR00385">
    <property type="entry name" value="P450"/>
</dbReference>
<dbReference type="PRINTS" id="PR00463">
    <property type="entry name" value="EP450I"/>
</dbReference>
<evidence type="ECO:0000256" key="9">
    <source>
        <dbReference type="ARBA" id="ARBA00023033"/>
    </source>
</evidence>
<proteinExistence type="inferred from homology"/>
<evidence type="ECO:0000256" key="7">
    <source>
        <dbReference type="ARBA" id="ARBA00023002"/>
    </source>
</evidence>
<evidence type="ECO:0000313" key="13">
    <source>
        <dbReference type="EMBL" id="KAK4265622.1"/>
    </source>
</evidence>
<evidence type="ECO:0000256" key="1">
    <source>
        <dbReference type="ARBA" id="ARBA00004167"/>
    </source>
</evidence>
<dbReference type="EMBL" id="JAWXYG010000008">
    <property type="protein sequence ID" value="KAK4265622.1"/>
    <property type="molecule type" value="Genomic_DNA"/>
</dbReference>
<evidence type="ECO:0000256" key="12">
    <source>
        <dbReference type="RuleBase" id="RU000461"/>
    </source>
</evidence>
<gene>
    <name evidence="13" type="ORF">QN277_026649</name>
</gene>
<keyword evidence="4" id="KW-0812">Transmembrane</keyword>
<keyword evidence="9 12" id="KW-0503">Monooxygenase</keyword>
<dbReference type="InterPro" id="IPR050665">
    <property type="entry name" value="Cytochrome_P450_Monooxygen"/>
</dbReference>
<keyword evidence="10" id="KW-0472">Membrane</keyword>
<evidence type="ECO:0000256" key="6">
    <source>
        <dbReference type="ARBA" id="ARBA00022989"/>
    </source>
</evidence>
<evidence type="ECO:0000313" key="14">
    <source>
        <dbReference type="Proteomes" id="UP001293593"/>
    </source>
</evidence>
<feature type="binding site" description="axial binding residue" evidence="11">
    <location>
        <position position="459"/>
    </location>
    <ligand>
        <name>heme</name>
        <dbReference type="ChEBI" id="CHEBI:30413"/>
    </ligand>
    <ligandPart>
        <name>Fe</name>
        <dbReference type="ChEBI" id="CHEBI:18248"/>
    </ligandPart>
</feature>
<evidence type="ECO:0000256" key="4">
    <source>
        <dbReference type="ARBA" id="ARBA00022692"/>
    </source>
</evidence>
<keyword evidence="8 11" id="KW-0408">Iron</keyword>
<comment type="subcellular location">
    <subcellularLocation>
        <location evidence="1">Membrane</location>
        <topology evidence="1">Single-pass membrane protein</topology>
    </subcellularLocation>
</comment>
<dbReference type="PANTHER" id="PTHR24282:SF94">
    <property type="entry name" value="CYTOCHROME P450 72C1"/>
    <property type="match status" value="1"/>
</dbReference>
<evidence type="ECO:0000256" key="2">
    <source>
        <dbReference type="ARBA" id="ARBA00010617"/>
    </source>
</evidence>
<dbReference type="AlphaFoldDB" id="A0AAE1JBA0"/>
<dbReference type="Pfam" id="PF00067">
    <property type="entry name" value="p450"/>
    <property type="match status" value="1"/>
</dbReference>
<dbReference type="InterPro" id="IPR017972">
    <property type="entry name" value="Cyt_P450_CS"/>
</dbReference>
<dbReference type="InterPro" id="IPR036396">
    <property type="entry name" value="Cyt_P450_sf"/>
</dbReference>
<evidence type="ECO:0000256" key="5">
    <source>
        <dbReference type="ARBA" id="ARBA00022723"/>
    </source>
</evidence>
<comment type="cofactor">
    <cofactor evidence="11">
        <name>heme</name>
        <dbReference type="ChEBI" id="CHEBI:30413"/>
    </cofactor>
</comment>
<comment type="similarity">
    <text evidence="2 12">Belongs to the cytochrome P450 family.</text>
</comment>
<dbReference type="PROSITE" id="PS00086">
    <property type="entry name" value="CYTOCHROME_P450"/>
    <property type="match status" value="1"/>
</dbReference>
<dbReference type="GO" id="GO:0020037">
    <property type="term" value="F:heme binding"/>
    <property type="evidence" value="ECO:0007669"/>
    <property type="project" value="InterPro"/>
</dbReference>
<evidence type="ECO:0000256" key="10">
    <source>
        <dbReference type="ARBA" id="ARBA00023136"/>
    </source>
</evidence>
<dbReference type="InterPro" id="IPR001128">
    <property type="entry name" value="Cyt_P450"/>
</dbReference>
<dbReference type="GO" id="GO:0016705">
    <property type="term" value="F:oxidoreductase activity, acting on paired donors, with incorporation or reduction of molecular oxygen"/>
    <property type="evidence" value="ECO:0007669"/>
    <property type="project" value="InterPro"/>
</dbReference>
<dbReference type="Proteomes" id="UP001293593">
    <property type="component" value="Unassembled WGS sequence"/>
</dbReference>
<dbReference type="GO" id="GO:0016020">
    <property type="term" value="C:membrane"/>
    <property type="evidence" value="ECO:0007669"/>
    <property type="project" value="UniProtKB-SubCell"/>
</dbReference>
<keyword evidence="7 12" id="KW-0560">Oxidoreductase</keyword>
<keyword evidence="5 11" id="KW-0479">Metal-binding</keyword>
<evidence type="ECO:0000256" key="11">
    <source>
        <dbReference type="PIRSR" id="PIRSR602401-1"/>
    </source>
</evidence>
<dbReference type="GO" id="GO:0004497">
    <property type="term" value="F:monooxygenase activity"/>
    <property type="evidence" value="ECO:0007669"/>
    <property type="project" value="UniProtKB-KW"/>
</dbReference>
<organism evidence="13 14">
    <name type="scientific">Acacia crassicarpa</name>
    <name type="common">northern wattle</name>
    <dbReference type="NCBI Taxonomy" id="499986"/>
    <lineage>
        <taxon>Eukaryota</taxon>
        <taxon>Viridiplantae</taxon>
        <taxon>Streptophyta</taxon>
        <taxon>Embryophyta</taxon>
        <taxon>Tracheophyta</taxon>
        <taxon>Spermatophyta</taxon>
        <taxon>Magnoliopsida</taxon>
        <taxon>eudicotyledons</taxon>
        <taxon>Gunneridae</taxon>
        <taxon>Pentapetalae</taxon>
        <taxon>rosids</taxon>
        <taxon>fabids</taxon>
        <taxon>Fabales</taxon>
        <taxon>Fabaceae</taxon>
        <taxon>Caesalpinioideae</taxon>
        <taxon>mimosoid clade</taxon>
        <taxon>Acacieae</taxon>
        <taxon>Acacia</taxon>
    </lineage>
</organism>
<dbReference type="SUPFAM" id="SSF48264">
    <property type="entry name" value="Cytochrome P450"/>
    <property type="match status" value="1"/>
</dbReference>